<evidence type="ECO:0000313" key="4">
    <source>
        <dbReference type="Proteomes" id="UP001165289"/>
    </source>
</evidence>
<dbReference type="Gene3D" id="3.40.50.1000">
    <property type="entry name" value="HAD superfamily/HAD-like"/>
    <property type="match status" value="1"/>
</dbReference>
<reference evidence="3 4" key="1">
    <citation type="journal article" date="2023" name="BMC Biol.">
        <title>The compact genome of the sponge Oopsacas minuta (Hexactinellida) is lacking key metazoan core genes.</title>
        <authorList>
            <person name="Santini S."/>
            <person name="Schenkelaars Q."/>
            <person name="Jourda C."/>
            <person name="Duchesne M."/>
            <person name="Belahbib H."/>
            <person name="Rocher C."/>
            <person name="Selva M."/>
            <person name="Riesgo A."/>
            <person name="Vervoort M."/>
            <person name="Leys S.P."/>
            <person name="Kodjabachian L."/>
            <person name="Le Bivic A."/>
            <person name="Borchiellini C."/>
            <person name="Claverie J.M."/>
            <person name="Renard E."/>
        </authorList>
    </citation>
    <scope>NUCLEOTIDE SEQUENCE [LARGE SCALE GENOMIC DNA]</scope>
    <source>
        <strain evidence="3">SPO-2</strain>
    </source>
</reference>
<feature type="transmembrane region" description="Helical" evidence="1">
    <location>
        <begin position="12"/>
        <end position="34"/>
    </location>
</feature>
<dbReference type="FunFam" id="3.40.50.1000:FF:000093">
    <property type="entry name" value="NLI interacting factor-like phosphatase family protein"/>
    <property type="match status" value="1"/>
</dbReference>
<dbReference type="InterPro" id="IPR011948">
    <property type="entry name" value="Dullard_phosphatase"/>
</dbReference>
<dbReference type="EMBL" id="JAKMXF010000221">
    <property type="protein sequence ID" value="KAI6654780.1"/>
    <property type="molecule type" value="Genomic_DNA"/>
</dbReference>
<dbReference type="CDD" id="cd07521">
    <property type="entry name" value="HAD_FCP1-like"/>
    <property type="match status" value="1"/>
</dbReference>
<evidence type="ECO:0000256" key="1">
    <source>
        <dbReference type="SAM" id="Phobius"/>
    </source>
</evidence>
<sequence length="241" mass="28578">MPRTHISKSHTRIYYLLLYLYNLLILRPIHYLLLLHKRHILQFQPVTYHCPPPSKLCLSQLRKLPIKTLVLDLDETLIHSQHNCIIPYDFSINVKIDGIPTQFYVYKRPHLDFFLKMVSEWYYVVLFTASLETYANAIATQIDPTQKYIKKRYFRHNCSVDFTGYTKDLKIIQKDLSRIFIIDNSPTAYKGNPDNAIPIKSWYADNNDQCLLELLPILDALRFTKDVRSVLKRNIHLHSLW</sequence>
<dbReference type="Proteomes" id="UP001165289">
    <property type="component" value="Unassembled WGS sequence"/>
</dbReference>
<gene>
    <name evidence="3" type="ORF">LOD99_2659</name>
</gene>
<keyword evidence="1" id="KW-0472">Membrane</keyword>
<keyword evidence="4" id="KW-1185">Reference proteome</keyword>
<keyword evidence="1" id="KW-0812">Transmembrane</keyword>
<dbReference type="SUPFAM" id="SSF56784">
    <property type="entry name" value="HAD-like"/>
    <property type="match status" value="1"/>
</dbReference>
<evidence type="ECO:0000313" key="3">
    <source>
        <dbReference type="EMBL" id="KAI6654780.1"/>
    </source>
</evidence>
<protein>
    <submittedName>
        <fullName evidence="3">CTD nuclear envelope phosphatase 1-like protein isoform X1</fullName>
    </submittedName>
</protein>
<organism evidence="3 4">
    <name type="scientific">Oopsacas minuta</name>
    <dbReference type="NCBI Taxonomy" id="111878"/>
    <lineage>
        <taxon>Eukaryota</taxon>
        <taxon>Metazoa</taxon>
        <taxon>Porifera</taxon>
        <taxon>Hexactinellida</taxon>
        <taxon>Hexasterophora</taxon>
        <taxon>Lyssacinosida</taxon>
        <taxon>Leucopsacidae</taxon>
        <taxon>Oopsacas</taxon>
    </lineage>
</organism>
<dbReference type="InterPro" id="IPR023214">
    <property type="entry name" value="HAD_sf"/>
</dbReference>
<dbReference type="InterPro" id="IPR036412">
    <property type="entry name" value="HAD-like_sf"/>
</dbReference>
<dbReference type="InterPro" id="IPR050365">
    <property type="entry name" value="TIM50"/>
</dbReference>
<name>A0AAV7K156_9METZ</name>
<dbReference type="PANTHER" id="PTHR12210">
    <property type="entry name" value="DULLARD PROTEIN PHOSPHATASE"/>
    <property type="match status" value="1"/>
</dbReference>
<dbReference type="AlphaFoldDB" id="A0AAV7K156"/>
<dbReference type="InterPro" id="IPR004274">
    <property type="entry name" value="FCP1_dom"/>
</dbReference>
<dbReference type="NCBIfam" id="TIGR02251">
    <property type="entry name" value="HIF-SF_euk"/>
    <property type="match status" value="1"/>
</dbReference>
<accession>A0AAV7K156</accession>
<feature type="domain" description="FCP1 homology" evidence="2">
    <location>
        <begin position="62"/>
        <end position="221"/>
    </location>
</feature>
<dbReference type="Pfam" id="PF03031">
    <property type="entry name" value="NIF"/>
    <property type="match status" value="1"/>
</dbReference>
<dbReference type="PROSITE" id="PS50969">
    <property type="entry name" value="FCP1"/>
    <property type="match status" value="1"/>
</dbReference>
<dbReference type="GO" id="GO:0016791">
    <property type="term" value="F:phosphatase activity"/>
    <property type="evidence" value="ECO:0007669"/>
    <property type="project" value="InterPro"/>
</dbReference>
<keyword evidence="1" id="KW-1133">Transmembrane helix</keyword>
<dbReference type="SMART" id="SM00577">
    <property type="entry name" value="CPDc"/>
    <property type="match status" value="1"/>
</dbReference>
<proteinExistence type="predicted"/>
<evidence type="ECO:0000259" key="2">
    <source>
        <dbReference type="PROSITE" id="PS50969"/>
    </source>
</evidence>
<comment type="caution">
    <text evidence="3">The sequence shown here is derived from an EMBL/GenBank/DDBJ whole genome shotgun (WGS) entry which is preliminary data.</text>
</comment>